<evidence type="ECO:0000313" key="6">
    <source>
        <dbReference type="EMBL" id="OZM71146.1"/>
    </source>
</evidence>
<dbReference type="SUPFAM" id="SSF47336">
    <property type="entry name" value="ACP-like"/>
    <property type="match status" value="2"/>
</dbReference>
<dbReference type="Pfam" id="PF00668">
    <property type="entry name" value="Condensation"/>
    <property type="match status" value="1"/>
</dbReference>
<dbReference type="PROSITE" id="PS00012">
    <property type="entry name" value="PHOSPHOPANTETHEINE"/>
    <property type="match status" value="1"/>
</dbReference>
<keyword evidence="3" id="KW-0597">Phosphoprotein</keyword>
<dbReference type="GO" id="GO:0044550">
    <property type="term" value="P:secondary metabolite biosynthetic process"/>
    <property type="evidence" value="ECO:0007669"/>
    <property type="project" value="TreeGrafter"/>
</dbReference>
<dbReference type="PANTHER" id="PTHR45527:SF1">
    <property type="entry name" value="FATTY ACID SYNTHASE"/>
    <property type="match status" value="1"/>
</dbReference>
<dbReference type="Gene3D" id="3.40.50.980">
    <property type="match status" value="2"/>
</dbReference>
<dbReference type="PANTHER" id="PTHR45527">
    <property type="entry name" value="NONRIBOSOMAL PEPTIDE SYNTHETASE"/>
    <property type="match status" value="1"/>
</dbReference>
<evidence type="ECO:0000256" key="1">
    <source>
        <dbReference type="ARBA" id="ARBA00001957"/>
    </source>
</evidence>
<proteinExistence type="predicted"/>
<dbReference type="Gene3D" id="3.30.300.30">
    <property type="match status" value="1"/>
</dbReference>
<dbReference type="SMART" id="SM00823">
    <property type="entry name" value="PKS_PP"/>
    <property type="match status" value="2"/>
</dbReference>
<organism evidence="6 7">
    <name type="scientific">Amycolatopsis antarctica</name>
    <dbReference type="NCBI Taxonomy" id="1854586"/>
    <lineage>
        <taxon>Bacteria</taxon>
        <taxon>Bacillati</taxon>
        <taxon>Actinomycetota</taxon>
        <taxon>Actinomycetes</taxon>
        <taxon>Pseudonocardiales</taxon>
        <taxon>Pseudonocardiaceae</taxon>
        <taxon>Amycolatopsis</taxon>
    </lineage>
</organism>
<protein>
    <recommendedName>
        <fullName evidence="5">Carrier domain-containing protein</fullName>
    </recommendedName>
</protein>
<dbReference type="InterPro" id="IPR020845">
    <property type="entry name" value="AMP-binding_CS"/>
</dbReference>
<evidence type="ECO:0000259" key="5">
    <source>
        <dbReference type="PROSITE" id="PS50075"/>
    </source>
</evidence>
<dbReference type="InterPro" id="IPR006162">
    <property type="entry name" value="Ppantetheine_attach_site"/>
</dbReference>
<dbReference type="InParanoid" id="A0A263D0U1"/>
<dbReference type="EMBL" id="NKYE01000015">
    <property type="protein sequence ID" value="OZM71146.1"/>
    <property type="molecule type" value="Genomic_DNA"/>
</dbReference>
<reference evidence="6 7" key="1">
    <citation type="submission" date="2017-07" db="EMBL/GenBank/DDBJ databases">
        <title>Amycolatopsis antarcticus sp. nov., isolated from the surface of an Antarcticus brown macroalga.</title>
        <authorList>
            <person name="Wang J."/>
            <person name="Leiva S."/>
            <person name="Huang J."/>
            <person name="Huang Y."/>
        </authorList>
    </citation>
    <scope>NUCLEOTIDE SEQUENCE [LARGE SCALE GENOMIC DNA]</scope>
    <source>
        <strain evidence="6 7">AU-G6</strain>
    </source>
</reference>
<dbReference type="GO" id="GO:0043041">
    <property type="term" value="P:amino acid activation for nonribosomal peptide biosynthetic process"/>
    <property type="evidence" value="ECO:0007669"/>
    <property type="project" value="TreeGrafter"/>
</dbReference>
<keyword evidence="7" id="KW-1185">Reference proteome</keyword>
<comment type="cofactor">
    <cofactor evidence="1">
        <name>pantetheine 4'-phosphate</name>
        <dbReference type="ChEBI" id="CHEBI:47942"/>
    </cofactor>
</comment>
<dbReference type="GO" id="GO:0031177">
    <property type="term" value="F:phosphopantetheine binding"/>
    <property type="evidence" value="ECO:0007669"/>
    <property type="project" value="InterPro"/>
</dbReference>
<dbReference type="SUPFAM" id="SSF52777">
    <property type="entry name" value="CoA-dependent acyltransferases"/>
    <property type="match status" value="2"/>
</dbReference>
<evidence type="ECO:0000313" key="7">
    <source>
        <dbReference type="Proteomes" id="UP000242444"/>
    </source>
</evidence>
<gene>
    <name evidence="6" type="ORF">CFN78_22065</name>
</gene>
<dbReference type="InterPro" id="IPR045851">
    <property type="entry name" value="AMP-bd_C_sf"/>
</dbReference>
<dbReference type="SUPFAM" id="SSF56801">
    <property type="entry name" value="Acetyl-CoA synthetase-like"/>
    <property type="match status" value="1"/>
</dbReference>
<dbReference type="Pfam" id="PF00501">
    <property type="entry name" value="AMP-binding"/>
    <property type="match status" value="1"/>
</dbReference>
<dbReference type="InterPro" id="IPR010071">
    <property type="entry name" value="AA_adenyl_dom"/>
</dbReference>
<dbReference type="InterPro" id="IPR020806">
    <property type="entry name" value="PKS_PP-bd"/>
</dbReference>
<dbReference type="InterPro" id="IPR009081">
    <property type="entry name" value="PP-bd_ACP"/>
</dbReference>
<dbReference type="GO" id="GO:0003824">
    <property type="term" value="F:catalytic activity"/>
    <property type="evidence" value="ECO:0007669"/>
    <property type="project" value="InterPro"/>
</dbReference>
<name>A0A263D0U1_9PSEU</name>
<dbReference type="InterPro" id="IPR001242">
    <property type="entry name" value="Condensation_dom"/>
</dbReference>
<dbReference type="RefSeq" id="WP_094864766.1">
    <property type="nucleotide sequence ID" value="NZ_NKYE01000015.1"/>
</dbReference>
<feature type="domain" description="Carrier" evidence="5">
    <location>
        <begin position="203"/>
        <end position="278"/>
    </location>
</feature>
<comment type="caution">
    <text evidence="6">The sequence shown here is derived from an EMBL/GenBank/DDBJ whole genome shotgun (WGS) entry which is preliminary data.</text>
</comment>
<dbReference type="Gene3D" id="2.30.38.10">
    <property type="entry name" value="Luciferase, Domain 3"/>
    <property type="match status" value="1"/>
</dbReference>
<dbReference type="CDD" id="cd19531">
    <property type="entry name" value="LCL_NRPS-like"/>
    <property type="match status" value="1"/>
</dbReference>
<dbReference type="PROSITE" id="PS00455">
    <property type="entry name" value="AMP_BINDING"/>
    <property type="match status" value="1"/>
</dbReference>
<dbReference type="Gene3D" id="3.30.559.10">
    <property type="entry name" value="Chloramphenicol acetyltransferase-like domain"/>
    <property type="match status" value="1"/>
</dbReference>
<keyword evidence="2" id="KW-0596">Phosphopantetheine</keyword>
<dbReference type="PROSITE" id="PS50075">
    <property type="entry name" value="CARRIER"/>
    <property type="match status" value="2"/>
</dbReference>
<dbReference type="CDD" id="cd05930">
    <property type="entry name" value="A_NRPS"/>
    <property type="match status" value="1"/>
</dbReference>
<evidence type="ECO:0000256" key="2">
    <source>
        <dbReference type="ARBA" id="ARBA00022450"/>
    </source>
</evidence>
<dbReference type="GO" id="GO:0005737">
    <property type="term" value="C:cytoplasm"/>
    <property type="evidence" value="ECO:0007669"/>
    <property type="project" value="TreeGrafter"/>
</dbReference>
<dbReference type="InterPro" id="IPR025110">
    <property type="entry name" value="AMP-bd_C"/>
</dbReference>
<dbReference type="Pfam" id="PF13193">
    <property type="entry name" value="AMP-binding_C"/>
    <property type="match status" value="1"/>
</dbReference>
<dbReference type="InterPro" id="IPR000873">
    <property type="entry name" value="AMP-dep_synth/lig_dom"/>
</dbReference>
<dbReference type="InterPro" id="IPR023213">
    <property type="entry name" value="CAT-like_dom_sf"/>
</dbReference>
<dbReference type="Pfam" id="PF00550">
    <property type="entry name" value="PP-binding"/>
    <property type="match status" value="2"/>
</dbReference>
<sequence length="1377" mass="145712">MSVTVPADLPPPPVPGFVHDLHTHELSHPVLPDAGPCSAATTVAAVGAVLARYTGTTAVTLLAGLDAAGEPAALLLDLPDSACLGDLAMGAARAATGSAAAARVAVFTGPAAARDGMRARAEALVELDIVLVLNTTGTAWTLDCRYDPEKYLPATVHALAEDIDGVLYVLATAPGTRLSELPIAPRTAPEPRHVPSAALTVEPPRGRSETLVAQTWTEVLGETGIGREDNFFALGGHSLAAIAVSGRLRERFGVELPVDLLFGTPTVRAAAEAVDRLRAGNKRVALPPPVPRGTPPAAAPVSFSQERIWFFEQWSPGTAAYNQPYALDIEGALDPAALETALRTVLSRHDVLRTTFTVTDGLPVPVCGPTGGVRLGRHEVSAAGDRRAAAADLVADLAREPFDLASGPLLRADLVRLGTEEHVLLLTLHHLVNDGWSFDLVLGELARAYESAERGDTAPAPRPALQFADVAAWQRSATYRDALDEAVGHFEEALRGAPPALDLPADHPRPPVPSYAGGQVPFAVPDELAADLRRLAGAHGTTLFSVLLAAFQTLLHRLSGQDDFLVGITCANRDQRVLEDVPGPMFNMVAVRADLARDLRFTDLLDQARQRALGAFARQEVPFELLVERLAPRRDPSRSPLFQVLLELEEPVGARAPEGLVWTGRPVGTGTSKLDLTLTMTGAADSLTGLFTYSTDLFDRATVRGMAGSLLLVLETVCADPDLRVSEVDIRTEKDRALQAEVNRTARAYPDTACLHELFQEQVARTPDATAVRDSSSALTFRELDERSNALAWRLRGLGAGAETLVGLCLERSAGMLVGMLGILKAGAAYVPIEPGYPDERKRLLAADLALVAGHRATLGWHEGVTLPLDDPRDTAPDATTCPPPVAGPGNLAYVIYTSGSTGRPKGVLVEHRGLVNFVEWCVRSYVGEATGGAPVFSSFAFDMLVPNLFAPLLCGQAVHLLPADLSPAELGEALGAHAPYAFIKLTPGHLDLLAGQLGAAEAGALCSTLVVGADAFSARTLAAWRALDPHTPVLNEYGPTEASVANSVLRVERAPEGELLPIGRPIDNTTMYVLDAGLRPVPAGTPGELFIGGGCVVRGYSGRASLTAERFLPDPFAGSAGARMYRTGDRGRLRGDGAFEFLGRLDDQVKIDGYRIEPGEIEAALASCPGVDRAVVVPRADATGTNRLLGWIAAAPGVDADAVRAVVAERLPRHLVPHAVVRVDAIPLNANGKVDRAALPDPIPRRAAAETALSELEEILRHLWGEVLARPAETIGIGEDFFGLGGRSLDAVRLMSRTRELLRTAVPTVALFHGPTVAALALAIVAHEREPGISARMARAALRLRRLSPAERAELARRHRANAEAAPMPDAVPAQA</sequence>
<dbReference type="OrthoDB" id="2472181at2"/>
<dbReference type="Gene3D" id="3.30.559.30">
    <property type="entry name" value="Nonribosomal peptide synthetase, condensation domain"/>
    <property type="match status" value="1"/>
</dbReference>
<dbReference type="GO" id="GO:0008610">
    <property type="term" value="P:lipid biosynthetic process"/>
    <property type="evidence" value="ECO:0007669"/>
    <property type="project" value="UniProtKB-ARBA"/>
</dbReference>
<evidence type="ECO:0000256" key="4">
    <source>
        <dbReference type="SAM" id="MobiDB-lite"/>
    </source>
</evidence>
<dbReference type="NCBIfam" id="TIGR01733">
    <property type="entry name" value="AA-adenyl-dom"/>
    <property type="match status" value="1"/>
</dbReference>
<accession>A0A263D0U1</accession>
<feature type="region of interest" description="Disordered" evidence="4">
    <location>
        <begin position="1356"/>
        <end position="1377"/>
    </location>
</feature>
<evidence type="ECO:0000256" key="3">
    <source>
        <dbReference type="ARBA" id="ARBA00022553"/>
    </source>
</evidence>
<dbReference type="InterPro" id="IPR036736">
    <property type="entry name" value="ACP-like_sf"/>
</dbReference>
<feature type="domain" description="Carrier" evidence="5">
    <location>
        <begin position="1252"/>
        <end position="1329"/>
    </location>
</feature>
<dbReference type="Gene3D" id="1.10.1200.10">
    <property type="entry name" value="ACP-like"/>
    <property type="match status" value="2"/>
</dbReference>
<dbReference type="Proteomes" id="UP000242444">
    <property type="component" value="Unassembled WGS sequence"/>
</dbReference>